<feature type="non-terminal residue" evidence="2">
    <location>
        <position position="1"/>
    </location>
</feature>
<comment type="caution">
    <text evidence="2">The sequence shown here is derived from an EMBL/GenBank/DDBJ whole genome shotgun (WGS) entry which is preliminary data.</text>
</comment>
<dbReference type="Pfam" id="PF04114">
    <property type="entry name" value="Gaa1"/>
    <property type="match status" value="1"/>
</dbReference>
<dbReference type="PANTHER" id="PTHR13304">
    <property type="entry name" value="GLYCOSYLPHOSPHATIDYLINOSITOL ANCHOR ATTACHMENT 1 PROTEIN"/>
    <property type="match status" value="1"/>
</dbReference>
<keyword evidence="1" id="KW-1133">Transmembrane helix</keyword>
<dbReference type="OrthoDB" id="445301at2759"/>
<protein>
    <submittedName>
        <fullName evidence="2">GPI transamidase component gaa1</fullName>
    </submittedName>
</protein>
<keyword evidence="1" id="KW-0472">Membrane</keyword>
<accession>A0A1U7LJH6</accession>
<proteinExistence type="predicted"/>
<dbReference type="GO" id="GO:0016255">
    <property type="term" value="P:attachment of GPI anchor to protein"/>
    <property type="evidence" value="ECO:0007669"/>
    <property type="project" value="TreeGrafter"/>
</dbReference>
<reference evidence="2 3" key="1">
    <citation type="submission" date="2016-04" db="EMBL/GenBank/DDBJ databases">
        <title>Evolutionary innovation and constraint leading to complex multicellularity in the Ascomycota.</title>
        <authorList>
            <person name="Cisse O."/>
            <person name="Nguyen A."/>
            <person name="Hewitt D.A."/>
            <person name="Jedd G."/>
            <person name="Stajich J.E."/>
        </authorList>
    </citation>
    <scope>NUCLEOTIDE SEQUENCE [LARGE SCALE GENOMIC DNA]</scope>
    <source>
        <strain evidence="2 3">DAH-3</strain>
    </source>
</reference>
<name>A0A1U7LJH6_NEOID</name>
<evidence type="ECO:0000256" key="1">
    <source>
        <dbReference type="SAM" id="Phobius"/>
    </source>
</evidence>
<keyword evidence="1" id="KW-0812">Transmembrane</keyword>
<gene>
    <name evidence="2" type="ORF">NEOLI_000940</name>
</gene>
<evidence type="ECO:0000313" key="3">
    <source>
        <dbReference type="Proteomes" id="UP000186594"/>
    </source>
</evidence>
<feature type="transmembrane region" description="Helical" evidence="1">
    <location>
        <begin position="391"/>
        <end position="411"/>
    </location>
</feature>
<organism evidence="2 3">
    <name type="scientific">Neolecta irregularis (strain DAH-3)</name>
    <dbReference type="NCBI Taxonomy" id="1198029"/>
    <lineage>
        <taxon>Eukaryota</taxon>
        <taxon>Fungi</taxon>
        <taxon>Dikarya</taxon>
        <taxon>Ascomycota</taxon>
        <taxon>Taphrinomycotina</taxon>
        <taxon>Neolectales</taxon>
        <taxon>Neolectaceae</taxon>
        <taxon>Neolecta</taxon>
    </lineage>
</organism>
<feature type="transmembrane region" description="Helical" evidence="1">
    <location>
        <begin position="423"/>
        <end position="445"/>
    </location>
</feature>
<dbReference type="STRING" id="1198029.A0A1U7LJH6"/>
<sequence>LRAPRGDATEAIILAAPYRNSRGDLNEGGIALLMTLARYFERWSIWSKDIVFLITEDNLAGPRAWLDAYHEIHDTTSVTSLQSKAGAIQEAVILEYASTSHRFDSIVIHYDGNNGQLPNLDLVNAAVVCANVDIGADVDFANGSSRGETYQERLRTVVRGMATQGLGLPSYHGMFVEFKIDAITIEVVPNENGRLDDIQLGRTIESLTRSLNNLMERLHHAFFFYLMISTNRFASIATCLPSAMLIAASFTVTAIGMWMESFRRSPKKPPKISTTVIERAPDASKEEPACLFTDVQFALGTVSLYCFGIVFAVIENLIIPSSIRHIRQYAPVIHETALFIKTFSHFATGMCLSTLSTLNFPLALTNGVLAASFLLVKPTRPGWERTLTSTVIRLLSPLSMVVLLAGANKFVEVPTHIVEQATYGLSGIVYFCVFLPAYLAAQIVIHLS</sequence>
<dbReference type="GO" id="GO:0042765">
    <property type="term" value="C:GPI-anchor transamidase complex"/>
    <property type="evidence" value="ECO:0007669"/>
    <property type="project" value="InterPro"/>
</dbReference>
<dbReference type="OMA" id="GGQMGID"/>
<dbReference type="AlphaFoldDB" id="A0A1U7LJH6"/>
<keyword evidence="3" id="KW-1185">Reference proteome</keyword>
<evidence type="ECO:0000313" key="2">
    <source>
        <dbReference type="EMBL" id="OLL22816.1"/>
    </source>
</evidence>
<dbReference type="Proteomes" id="UP000186594">
    <property type="component" value="Unassembled WGS sequence"/>
</dbReference>
<dbReference type="InterPro" id="IPR007246">
    <property type="entry name" value="Gaa1"/>
</dbReference>
<feature type="transmembrane region" description="Helical" evidence="1">
    <location>
        <begin position="362"/>
        <end position="379"/>
    </location>
</feature>
<feature type="transmembrane region" description="Helical" evidence="1">
    <location>
        <begin position="233"/>
        <end position="259"/>
    </location>
</feature>
<feature type="transmembrane region" description="Helical" evidence="1">
    <location>
        <begin position="297"/>
        <end position="318"/>
    </location>
</feature>
<dbReference type="PANTHER" id="PTHR13304:SF0">
    <property type="entry name" value="GLYCOSYLPHOSPHATIDYLINOSITOL ANCHOR ATTACHMENT 1 PROTEIN"/>
    <property type="match status" value="1"/>
</dbReference>
<dbReference type="EMBL" id="LXFE01002711">
    <property type="protein sequence ID" value="OLL22816.1"/>
    <property type="molecule type" value="Genomic_DNA"/>
</dbReference>